<comment type="caution">
    <text evidence="2">The sequence shown here is derived from an EMBL/GenBank/DDBJ whole genome shotgun (WGS) entry which is preliminary data.</text>
</comment>
<accession>A0A844QHD1</accession>
<evidence type="ECO:0008006" key="4">
    <source>
        <dbReference type="Google" id="ProtNLM"/>
    </source>
</evidence>
<proteinExistence type="predicted"/>
<feature type="region of interest" description="Disordered" evidence="1">
    <location>
        <begin position="101"/>
        <end position="156"/>
    </location>
</feature>
<feature type="compositionally biased region" description="Basic and acidic residues" evidence="1">
    <location>
        <begin position="228"/>
        <end position="245"/>
    </location>
</feature>
<dbReference type="AlphaFoldDB" id="A0A844QHD1"/>
<protein>
    <recommendedName>
        <fullName evidence="4">DUF1376 domain-containing protein</fullName>
    </recommendedName>
</protein>
<dbReference type="RefSeq" id="WP_156713840.1">
    <property type="nucleotide sequence ID" value="NZ_WPHG01000004.1"/>
</dbReference>
<evidence type="ECO:0000313" key="3">
    <source>
        <dbReference type="Proteomes" id="UP000463224"/>
    </source>
</evidence>
<gene>
    <name evidence="2" type="ORF">GN330_16565</name>
</gene>
<keyword evidence="3" id="KW-1185">Reference proteome</keyword>
<name>A0A844QHD1_9HYPH</name>
<evidence type="ECO:0000313" key="2">
    <source>
        <dbReference type="EMBL" id="MVA98862.1"/>
    </source>
</evidence>
<sequence>MRDEKLVGVAVRSKQPVERVVWVWGAILESAAEINDGGKFDLDAAEAAYFLRCDDAGILAIQDELESAGRIAGGVVAKWGDRQFASDGAAERQRRYRKRKLEGDVSGARCDHNGDVTVTSRDAKVTAPDTETEKIEKEEPNGSSKKRGSRLPDDFQPDMQAARAEGLSDANAQREAAKFRDYWRGVSGQKGVKLDWPATWRNWCRKAADDRRTPARGHSPPRQTLGEFFREDAMRQRLIPDDTTDKPTGYLEAGDGSRQDAGSGGARVFAVSGDILGKLG</sequence>
<dbReference type="EMBL" id="WPHG01000004">
    <property type="protein sequence ID" value="MVA98862.1"/>
    <property type="molecule type" value="Genomic_DNA"/>
</dbReference>
<feature type="compositionally biased region" description="Basic and acidic residues" evidence="1">
    <location>
        <begin position="131"/>
        <end position="140"/>
    </location>
</feature>
<reference evidence="2 3" key="1">
    <citation type="submission" date="2019-12" db="EMBL/GenBank/DDBJ databases">
        <title>Nitratireductor arenosus sp. nov., Isolated from sea sand, Jeju island, South Korea.</title>
        <authorList>
            <person name="Kim W."/>
        </authorList>
    </citation>
    <scope>NUCLEOTIDE SEQUENCE [LARGE SCALE GENOMIC DNA]</scope>
    <source>
        <strain evidence="2 3">CAU 1489</strain>
    </source>
</reference>
<feature type="region of interest" description="Disordered" evidence="1">
    <location>
        <begin position="209"/>
        <end position="265"/>
    </location>
</feature>
<organism evidence="2 3">
    <name type="scientific">Nitratireductor arenosus</name>
    <dbReference type="NCBI Taxonomy" id="2682096"/>
    <lineage>
        <taxon>Bacteria</taxon>
        <taxon>Pseudomonadati</taxon>
        <taxon>Pseudomonadota</taxon>
        <taxon>Alphaproteobacteria</taxon>
        <taxon>Hyphomicrobiales</taxon>
        <taxon>Phyllobacteriaceae</taxon>
        <taxon>Nitratireductor</taxon>
    </lineage>
</organism>
<dbReference type="Proteomes" id="UP000463224">
    <property type="component" value="Unassembled WGS sequence"/>
</dbReference>
<evidence type="ECO:0000256" key="1">
    <source>
        <dbReference type="SAM" id="MobiDB-lite"/>
    </source>
</evidence>